<organism evidence="1">
    <name type="scientific">marine metagenome</name>
    <dbReference type="NCBI Taxonomy" id="408172"/>
    <lineage>
        <taxon>unclassified sequences</taxon>
        <taxon>metagenomes</taxon>
        <taxon>ecological metagenomes</taxon>
    </lineage>
</organism>
<feature type="non-terminal residue" evidence="1">
    <location>
        <position position="150"/>
    </location>
</feature>
<proteinExistence type="predicted"/>
<reference evidence="1" key="1">
    <citation type="submission" date="2018-05" db="EMBL/GenBank/DDBJ databases">
        <authorList>
            <person name="Lanie J.A."/>
            <person name="Ng W.-L."/>
            <person name="Kazmierczak K.M."/>
            <person name="Andrzejewski T.M."/>
            <person name="Davidsen T.M."/>
            <person name="Wayne K.J."/>
            <person name="Tettelin H."/>
            <person name="Glass J.I."/>
            <person name="Rusch D."/>
            <person name="Podicherti R."/>
            <person name="Tsui H.-C.T."/>
            <person name="Winkler M.E."/>
        </authorList>
    </citation>
    <scope>NUCLEOTIDE SEQUENCE</scope>
</reference>
<gene>
    <name evidence="1" type="ORF">METZ01_LOCUS362502</name>
</gene>
<dbReference type="EMBL" id="UINC01129333">
    <property type="protein sequence ID" value="SVD09648.1"/>
    <property type="molecule type" value="Genomic_DNA"/>
</dbReference>
<dbReference type="PANTHER" id="PTHR39217">
    <property type="match status" value="1"/>
</dbReference>
<dbReference type="AlphaFoldDB" id="A0A382SKC3"/>
<sequence length="150" mass="17320">MRIALPTCSNLPDWEVDDRPFHQALTDAGIAYECPIWDDAAVNWETFDAVLIRTTWDYQEKQPQFVSWARGLEGKTRLINPIEIIEWNTRKTYLRDLEQWGAPLTPTVWLDQGTEVNLAEVLKERGWSRGFLKPVVGATARETLPFDDSE</sequence>
<protein>
    <recommendedName>
        <fullName evidence="2">Prokaryotic glutathione synthetase ATP-binding domain-containing protein</fullName>
    </recommendedName>
</protein>
<accession>A0A382SKC3</accession>
<evidence type="ECO:0000313" key="1">
    <source>
        <dbReference type="EMBL" id="SVD09648.1"/>
    </source>
</evidence>
<dbReference type="InterPro" id="IPR053191">
    <property type="entry name" value="DcsG_Biosynth_Enzyme"/>
</dbReference>
<dbReference type="PANTHER" id="PTHR39217:SF1">
    <property type="entry name" value="GLUTATHIONE SYNTHETASE"/>
    <property type="match status" value="1"/>
</dbReference>
<name>A0A382SKC3_9ZZZZ</name>
<evidence type="ECO:0008006" key="2">
    <source>
        <dbReference type="Google" id="ProtNLM"/>
    </source>
</evidence>